<name>A0ABV6KWD4_9BACI</name>
<dbReference type="RefSeq" id="WP_340902366.1">
    <property type="nucleotide sequence ID" value="NZ_JBHLUU010000123.1"/>
</dbReference>
<evidence type="ECO:0000313" key="1">
    <source>
        <dbReference type="EMBL" id="MFC0477641.1"/>
    </source>
</evidence>
<keyword evidence="2" id="KW-1185">Reference proteome</keyword>
<dbReference type="EMBL" id="JBHLUU010000123">
    <property type="protein sequence ID" value="MFC0477641.1"/>
    <property type="molecule type" value="Genomic_DNA"/>
</dbReference>
<organism evidence="1 2">
    <name type="scientific">Robertmurraya beringensis</name>
    <dbReference type="NCBI Taxonomy" id="641660"/>
    <lineage>
        <taxon>Bacteria</taxon>
        <taxon>Bacillati</taxon>
        <taxon>Bacillota</taxon>
        <taxon>Bacilli</taxon>
        <taxon>Bacillales</taxon>
        <taxon>Bacillaceae</taxon>
        <taxon>Robertmurraya</taxon>
    </lineage>
</organism>
<accession>A0ABV6KWD4</accession>
<gene>
    <name evidence="1" type="ORF">ACFFHF_20840</name>
</gene>
<comment type="caution">
    <text evidence="1">The sequence shown here is derived from an EMBL/GenBank/DDBJ whole genome shotgun (WGS) entry which is preliminary data.</text>
</comment>
<sequence length="40" mass="4248">MGVRMLVVFGQDLVVLALESPNTGVIRTGLGGISIWESEC</sequence>
<protein>
    <submittedName>
        <fullName evidence="1">Uncharacterized protein</fullName>
    </submittedName>
</protein>
<dbReference type="Proteomes" id="UP001589738">
    <property type="component" value="Unassembled WGS sequence"/>
</dbReference>
<evidence type="ECO:0000313" key="2">
    <source>
        <dbReference type="Proteomes" id="UP001589738"/>
    </source>
</evidence>
<proteinExistence type="predicted"/>
<reference evidence="1 2" key="1">
    <citation type="submission" date="2024-09" db="EMBL/GenBank/DDBJ databases">
        <authorList>
            <person name="Sun Q."/>
            <person name="Mori K."/>
        </authorList>
    </citation>
    <scope>NUCLEOTIDE SEQUENCE [LARGE SCALE GENOMIC DNA]</scope>
    <source>
        <strain evidence="1 2">CGMCC 1.9126</strain>
    </source>
</reference>